<dbReference type="AlphaFoldDB" id="A0A1C7MHH2"/>
<dbReference type="OrthoDB" id="77878at2759"/>
<organism evidence="7 8">
    <name type="scientific">Grifola frondosa</name>
    <name type="common">Maitake</name>
    <name type="synonym">Polyporus frondosus</name>
    <dbReference type="NCBI Taxonomy" id="5627"/>
    <lineage>
        <taxon>Eukaryota</taxon>
        <taxon>Fungi</taxon>
        <taxon>Dikarya</taxon>
        <taxon>Basidiomycota</taxon>
        <taxon>Agaricomycotina</taxon>
        <taxon>Agaricomycetes</taxon>
        <taxon>Polyporales</taxon>
        <taxon>Grifolaceae</taxon>
        <taxon>Grifola</taxon>
    </lineage>
</organism>
<dbReference type="InterPro" id="IPR008547">
    <property type="entry name" value="DUF829_TMEM53"/>
</dbReference>
<accession>A0A1C7MHH2</accession>
<dbReference type="PANTHER" id="PTHR12265:SF30">
    <property type="entry name" value="TRANSMEMBRANE PROTEIN 53"/>
    <property type="match status" value="1"/>
</dbReference>
<keyword evidence="2 7" id="KW-0812">Transmembrane</keyword>
<protein>
    <submittedName>
        <fullName evidence="7">Transmembrane protein 53</fullName>
    </submittedName>
</protein>
<keyword evidence="4" id="KW-0472">Membrane</keyword>
<evidence type="ECO:0000313" key="8">
    <source>
        <dbReference type="Proteomes" id="UP000092993"/>
    </source>
</evidence>
<evidence type="ECO:0000256" key="1">
    <source>
        <dbReference type="ARBA" id="ARBA00004126"/>
    </source>
</evidence>
<gene>
    <name evidence="7" type="primary">Tmem53</name>
    <name evidence="7" type="ORF">A0H81_03413</name>
</gene>
<evidence type="ECO:0000256" key="5">
    <source>
        <dbReference type="ARBA" id="ARBA00023242"/>
    </source>
</evidence>
<dbReference type="GO" id="GO:0031965">
    <property type="term" value="C:nuclear membrane"/>
    <property type="evidence" value="ECO:0007669"/>
    <property type="project" value="UniProtKB-SubCell"/>
</dbReference>
<dbReference type="EMBL" id="LUGG01000003">
    <property type="protein sequence ID" value="OBZ76381.1"/>
    <property type="molecule type" value="Genomic_DNA"/>
</dbReference>
<proteinExistence type="predicted"/>
<dbReference type="Pfam" id="PF05705">
    <property type="entry name" value="DUF829"/>
    <property type="match status" value="1"/>
</dbReference>
<reference evidence="7 8" key="1">
    <citation type="submission" date="2016-03" db="EMBL/GenBank/DDBJ databases">
        <title>Whole genome sequencing of Grifola frondosa 9006-11.</title>
        <authorList>
            <person name="Min B."/>
            <person name="Park H."/>
            <person name="Kim J.-G."/>
            <person name="Cho H."/>
            <person name="Oh Y.-L."/>
            <person name="Kong W.-S."/>
            <person name="Choi I.-G."/>
        </authorList>
    </citation>
    <scope>NUCLEOTIDE SEQUENCE [LARGE SCALE GENOMIC DNA]</scope>
    <source>
        <strain evidence="7 8">9006-11</strain>
    </source>
</reference>
<keyword evidence="8" id="KW-1185">Reference proteome</keyword>
<evidence type="ECO:0000256" key="3">
    <source>
        <dbReference type="ARBA" id="ARBA00022989"/>
    </source>
</evidence>
<name>A0A1C7MHH2_GRIFR</name>
<keyword evidence="3" id="KW-1133">Transmembrane helix</keyword>
<dbReference type="OMA" id="MDSCPGY"/>
<evidence type="ECO:0000256" key="6">
    <source>
        <dbReference type="ARBA" id="ARBA00037847"/>
    </source>
</evidence>
<sequence length="305" mass="33345">MSSTSTANRTQLIPVNSNVLLASTPEGSEKRNPLHPSVILLFGWLGAQLPHLLKYVDSLRAVFSTSTIVVIKSSTSYYITSQTQLESLLEPVVDIIRHENGVSPSRGVLIHVLSNSGGFHFVTLRNALKKMSISDNDSRTLSFPSTALILDSVPGDNLLKSTISSLVPSKPILRLFAVPPMAMLYAAFLVAHCFIGGNPHIFRELRTTLNSPNLLPSVTHPTDVKATPRLYVYSTADEVTSARKVAKHAEEGRAKGFDVAVEKYATSPHVSHARNDPERYWGAVTRLWERAIAVSKGLPQVSSRL</sequence>
<comment type="caution">
    <text evidence="7">The sequence shown here is derived from an EMBL/GenBank/DDBJ whole genome shotgun (WGS) entry which is preliminary data.</text>
</comment>
<evidence type="ECO:0000256" key="2">
    <source>
        <dbReference type="ARBA" id="ARBA00022692"/>
    </source>
</evidence>
<comment type="subcellular location">
    <subcellularLocation>
        <location evidence="6">Endomembrane system</location>
        <topology evidence="6">Single-pass membrane protein</topology>
    </subcellularLocation>
    <subcellularLocation>
        <location evidence="1">Nucleus membrane</location>
    </subcellularLocation>
</comment>
<evidence type="ECO:0000313" key="7">
    <source>
        <dbReference type="EMBL" id="OBZ76381.1"/>
    </source>
</evidence>
<evidence type="ECO:0000256" key="4">
    <source>
        <dbReference type="ARBA" id="ARBA00023136"/>
    </source>
</evidence>
<dbReference type="PANTHER" id="PTHR12265">
    <property type="entry name" value="TRANSMEMBRANE PROTEIN 53"/>
    <property type="match status" value="1"/>
</dbReference>
<dbReference type="Proteomes" id="UP000092993">
    <property type="component" value="Unassembled WGS sequence"/>
</dbReference>
<keyword evidence="5" id="KW-0539">Nucleus</keyword>